<dbReference type="PROSITE" id="PS50896">
    <property type="entry name" value="LISH"/>
    <property type="match status" value="1"/>
</dbReference>
<dbReference type="InterPro" id="IPR001680">
    <property type="entry name" value="WD40_rpt"/>
</dbReference>
<dbReference type="RefSeq" id="XP_014565432.1">
    <property type="nucleotide sequence ID" value="XM_014709946.1"/>
</dbReference>
<evidence type="ECO:0008006" key="5">
    <source>
        <dbReference type="Google" id="ProtNLM"/>
    </source>
</evidence>
<evidence type="ECO:0000313" key="4">
    <source>
        <dbReference type="Proteomes" id="UP000009131"/>
    </source>
</evidence>
<keyword evidence="1" id="KW-0853">WD repeat</keyword>
<dbReference type="EMBL" id="BABT02000110">
    <property type="protein sequence ID" value="GAA96991.1"/>
    <property type="molecule type" value="Genomic_DNA"/>
</dbReference>
<dbReference type="OMA" id="FIHYIAL"/>
<dbReference type="SUPFAM" id="SSF50978">
    <property type="entry name" value="WD40 repeat-like"/>
    <property type="match status" value="1"/>
</dbReference>
<proteinExistence type="predicted"/>
<accession>G7E2D1</accession>
<reference evidence="3 4" key="2">
    <citation type="journal article" date="2012" name="Open Biol.">
        <title>Characteristics of nucleosomes and linker DNA regions on the genome of the basidiomycete Mixia osmundae revealed by mono- and dinucleosome mapping.</title>
        <authorList>
            <person name="Nishida H."/>
            <person name="Kondo S."/>
            <person name="Matsumoto T."/>
            <person name="Suzuki Y."/>
            <person name="Yoshikawa H."/>
            <person name="Taylor T.D."/>
            <person name="Sugiyama J."/>
        </authorList>
    </citation>
    <scope>NUCLEOTIDE SEQUENCE [LARGE SCALE GENOMIC DNA]</scope>
    <source>
        <strain evidence="4">CBS 9802 / IAM 14324 / JCM 22182 / KY 12970</strain>
    </source>
</reference>
<dbReference type="eggNOG" id="ENOG502S1UQ">
    <property type="taxonomic scope" value="Eukaryota"/>
</dbReference>
<organism evidence="3 4">
    <name type="scientific">Mixia osmundae (strain CBS 9802 / IAM 14324 / JCM 22182 / KY 12970)</name>
    <dbReference type="NCBI Taxonomy" id="764103"/>
    <lineage>
        <taxon>Eukaryota</taxon>
        <taxon>Fungi</taxon>
        <taxon>Dikarya</taxon>
        <taxon>Basidiomycota</taxon>
        <taxon>Pucciniomycotina</taxon>
        <taxon>Mixiomycetes</taxon>
        <taxon>Mixiales</taxon>
        <taxon>Mixiaceae</taxon>
        <taxon>Mixia</taxon>
    </lineage>
</organism>
<protein>
    <recommendedName>
        <fullName evidence="5">LisH domain-containing protein</fullName>
    </recommendedName>
</protein>
<dbReference type="STRING" id="764103.G7E2D1"/>
<keyword evidence="2" id="KW-0677">Repeat</keyword>
<dbReference type="PANTHER" id="PTHR19848:SF8">
    <property type="entry name" value="F-BOX AND WD REPEAT DOMAIN CONTAINING 7"/>
    <property type="match status" value="1"/>
</dbReference>
<dbReference type="HOGENOM" id="CLU_029207_1_0_1"/>
<dbReference type="OrthoDB" id="1932312at2759"/>
<dbReference type="Gene3D" id="2.130.10.10">
    <property type="entry name" value="YVTN repeat-like/Quinoprotein amine dehydrogenase"/>
    <property type="match status" value="2"/>
</dbReference>
<dbReference type="InParanoid" id="G7E2D1"/>
<dbReference type="Proteomes" id="UP000009131">
    <property type="component" value="Unassembled WGS sequence"/>
</dbReference>
<evidence type="ECO:0000313" key="3">
    <source>
        <dbReference type="EMBL" id="GAA96991.1"/>
    </source>
</evidence>
<dbReference type="InterPro" id="IPR036322">
    <property type="entry name" value="WD40_repeat_dom_sf"/>
</dbReference>
<dbReference type="AlphaFoldDB" id="G7E2D1"/>
<name>G7E2D1_MIXOS</name>
<dbReference type="PANTHER" id="PTHR19848">
    <property type="entry name" value="WD40 REPEAT PROTEIN"/>
    <property type="match status" value="1"/>
</dbReference>
<dbReference type="InterPro" id="IPR006594">
    <property type="entry name" value="LisH"/>
</dbReference>
<evidence type="ECO:0000256" key="2">
    <source>
        <dbReference type="ARBA" id="ARBA00022737"/>
    </source>
</evidence>
<reference evidence="3 4" key="1">
    <citation type="journal article" date="2011" name="J. Gen. Appl. Microbiol.">
        <title>Draft genome sequencing of the enigmatic basidiomycete Mixia osmundae.</title>
        <authorList>
            <person name="Nishida H."/>
            <person name="Nagatsuka Y."/>
            <person name="Sugiyama J."/>
        </authorList>
    </citation>
    <scope>NUCLEOTIDE SEQUENCE [LARGE SCALE GENOMIC DNA]</scope>
    <source>
        <strain evidence="4">CBS 9802 / IAM 14324 / JCM 22182 / KY 12970</strain>
    </source>
</reference>
<dbReference type="Pfam" id="PF00400">
    <property type="entry name" value="WD40"/>
    <property type="match status" value="1"/>
</dbReference>
<evidence type="ECO:0000256" key="1">
    <source>
        <dbReference type="ARBA" id="ARBA00022574"/>
    </source>
</evidence>
<keyword evidence="4" id="KW-1185">Reference proteome</keyword>
<sequence length="456" mass="51063">MADREAECLSIVAAYLRRNGFAETLTALTQEAGLSALSLETTVSLEELIDRHLSARLVEEDAASEPSQDVLEQEACPPWPTRVTKSLMTIHATNVLSVVAHDLPRRTFDTSTATYKHEHIPCFVTTAADKTIKFVNLQTYELEEMYSPAAGPTLCVTFHPTHPQLMLSSAMDGTVTLTDLIARQTMQTMKNHSRYVVKTLFDDSGRWLASLGYDKQVVLYELEQVTLDEDEDTPSTHCSISTVSYVKRWSKQLGKNVEAGLFVGQTHFVFTCRDDNHLQYVSLKDSFAIKLYNLNELQDSHISFSILAMTWHPSKQYISLQTDTRISRIILVPPHSSERVRTIYTSAEQSEWSVPRHHWLSRGTLVALTSDDGIVRLVDMKGRVISSYNAHGPLAPVPVDDSREEAPVYSSTSEVVRARQEAERGSSIVRDITVLADGTIISVGFDKTVRIARPYI</sequence>
<dbReference type="SMART" id="SM00320">
    <property type="entry name" value="WD40"/>
    <property type="match status" value="3"/>
</dbReference>
<comment type="caution">
    <text evidence="3">The sequence shown here is derived from an EMBL/GenBank/DDBJ whole genome shotgun (WGS) entry which is preliminary data.</text>
</comment>
<dbReference type="InterPro" id="IPR015943">
    <property type="entry name" value="WD40/YVTN_repeat-like_dom_sf"/>
</dbReference>
<gene>
    <name evidence="3" type="primary">Mo03665</name>
    <name evidence="3" type="ORF">E5Q_03665</name>
</gene>